<evidence type="ECO:0000313" key="2">
    <source>
        <dbReference type="Proteomes" id="UP000694845"/>
    </source>
</evidence>
<accession>A0A8B7ZZD7</accession>
<feature type="signal peptide" evidence="1">
    <location>
        <begin position="1"/>
        <end position="20"/>
    </location>
</feature>
<keyword evidence="1" id="KW-0732">Signal</keyword>
<dbReference type="GeneID" id="110989781"/>
<evidence type="ECO:0000256" key="1">
    <source>
        <dbReference type="SAM" id="SignalP"/>
    </source>
</evidence>
<dbReference type="AlphaFoldDB" id="A0A8B7ZZD7"/>
<evidence type="ECO:0000313" key="3">
    <source>
        <dbReference type="RefSeq" id="XP_022110095.1"/>
    </source>
</evidence>
<gene>
    <name evidence="3" type="primary">LOC110989781</name>
</gene>
<name>A0A8B7ZZD7_ACAPL</name>
<dbReference type="Proteomes" id="UP000694845">
    <property type="component" value="Unplaced"/>
</dbReference>
<organism evidence="2 3">
    <name type="scientific">Acanthaster planci</name>
    <name type="common">Crown-of-thorns starfish</name>
    <dbReference type="NCBI Taxonomy" id="133434"/>
    <lineage>
        <taxon>Eukaryota</taxon>
        <taxon>Metazoa</taxon>
        <taxon>Echinodermata</taxon>
        <taxon>Eleutherozoa</taxon>
        <taxon>Asterozoa</taxon>
        <taxon>Asteroidea</taxon>
        <taxon>Valvatacea</taxon>
        <taxon>Valvatida</taxon>
        <taxon>Acanthasteridae</taxon>
        <taxon>Acanthaster</taxon>
    </lineage>
</organism>
<feature type="non-terminal residue" evidence="3">
    <location>
        <position position="129"/>
    </location>
</feature>
<dbReference type="KEGG" id="aplc:110989781"/>
<sequence length="129" mass="14294">MAVVPMIVLCLTACTPCGDPHENRSCVPGLTTDRLHRNFYGIADRNLTGHGYRLMEGTSRIRCVHECHSDPRCFSVNFSDGTVPSLCELNVATATCAPHHLVDWSGVFYYGPEKLEVVEKLCLVVEDVK</sequence>
<reference evidence="3" key="1">
    <citation type="submission" date="2025-08" db="UniProtKB">
        <authorList>
            <consortium name="RefSeq"/>
        </authorList>
    </citation>
    <scope>IDENTIFICATION</scope>
</reference>
<dbReference type="RefSeq" id="XP_022110095.1">
    <property type="nucleotide sequence ID" value="XM_022254403.1"/>
</dbReference>
<keyword evidence="2" id="KW-1185">Reference proteome</keyword>
<proteinExistence type="predicted"/>
<protein>
    <submittedName>
        <fullName evidence="3">Uncharacterized protein LOC110989781</fullName>
    </submittedName>
</protein>
<feature type="chain" id="PRO_5034174006" evidence="1">
    <location>
        <begin position="21"/>
        <end position="129"/>
    </location>
</feature>